<proteinExistence type="predicted"/>
<accession>A0A0P1MQU4</accession>
<accession>A0A0N7MXX4</accession>
<name>A0A0P1LEE9_9BACT</name>
<accession>A0A0P1P9I5</accession>
<keyword evidence="1" id="KW-1133">Transmembrane helix</keyword>
<feature type="transmembrane region" description="Helical" evidence="1">
    <location>
        <begin position="34"/>
        <end position="53"/>
    </location>
</feature>
<accession>A0A0P1LEE9</accession>
<keyword evidence="1" id="KW-0472">Membrane</keyword>
<dbReference type="Proteomes" id="UP000182011">
    <property type="component" value="Unassembled WGS sequence"/>
</dbReference>
<accession>A0A0N7MNY0</accession>
<feature type="transmembrane region" description="Helical" evidence="1">
    <location>
        <begin position="7"/>
        <end position="28"/>
    </location>
</feature>
<evidence type="ECO:0000313" key="3">
    <source>
        <dbReference type="Proteomes" id="UP000182011"/>
    </source>
</evidence>
<dbReference type="EMBL" id="FAOP01000001">
    <property type="protein sequence ID" value="CUU00963.1"/>
    <property type="molecule type" value="Genomic_DNA"/>
</dbReference>
<evidence type="ECO:0000313" key="2">
    <source>
        <dbReference type="EMBL" id="CUU00963.1"/>
    </source>
</evidence>
<evidence type="ECO:0000256" key="1">
    <source>
        <dbReference type="SAM" id="Phobius"/>
    </source>
</evidence>
<accession>A0A0P1LI47</accession>
<accession>A0A0P1LQV5</accession>
<dbReference type="AlphaFoldDB" id="A0A0P1LEE9"/>
<organism evidence="2 3">
    <name type="scientific">Candidatus Kryptonium thompsonii</name>
    <dbReference type="NCBI Taxonomy" id="1633631"/>
    <lineage>
        <taxon>Bacteria</taxon>
        <taxon>Pseudomonadati</taxon>
        <taxon>Candidatus Kryptoniota</taxon>
        <taxon>Candidatus Kryptonium</taxon>
    </lineage>
</organism>
<reference evidence="2 3" key="1">
    <citation type="submission" date="2015-11" db="EMBL/GenBank/DDBJ databases">
        <authorList>
            <person name="Zhang Y."/>
            <person name="Guo Z."/>
        </authorList>
    </citation>
    <scope>NUCLEOTIDE SEQUENCE [LARGE SCALE GENOMIC DNA]</scope>
    <source>
        <strain evidence="2">JGI-4</strain>
    </source>
</reference>
<protein>
    <submittedName>
        <fullName evidence="2">Uncharacterized protein</fullName>
    </submittedName>
</protein>
<sequence length="69" mass="8025">MKLSTKTFNLITYVSLAILVLLLLGMLTKVIPPQYYMHTLLVAIVIFILRIILRIQMFQQSKSKTENEK</sequence>
<gene>
    <name evidence="2" type="ORF">JGI4_00144</name>
</gene>
<accession>A0A0S4MRI6</accession>
<accession>A0A0P1LQ42</accession>
<keyword evidence="1" id="KW-0812">Transmembrane</keyword>
<dbReference type="STRING" id="1633631.GCA_001442925_00144"/>
<accession>A0A0P1LGE1</accession>